<dbReference type="RefSeq" id="WP_031136869.1">
    <property type="nucleotide sequence ID" value="NZ_JBMVBE010000012.1"/>
</dbReference>
<dbReference type="AlphaFoldDB" id="A0A0M2GKL7"/>
<evidence type="ECO:0000256" key="1">
    <source>
        <dbReference type="SAM" id="SignalP"/>
    </source>
</evidence>
<protein>
    <recommendedName>
        <fullName evidence="4">Secreted protein</fullName>
    </recommendedName>
</protein>
<evidence type="ECO:0000313" key="2">
    <source>
        <dbReference type="EMBL" id="KJK38244.1"/>
    </source>
</evidence>
<dbReference type="EMBL" id="JYJH01000012">
    <property type="protein sequence ID" value="KJK38244.1"/>
    <property type="molecule type" value="Genomic_DNA"/>
</dbReference>
<feature type="chain" id="PRO_5005632528" description="Secreted protein" evidence="1">
    <location>
        <begin position="28"/>
        <end position="110"/>
    </location>
</feature>
<accession>A0A0M2GKL7</accession>
<feature type="signal peptide" evidence="1">
    <location>
        <begin position="1"/>
        <end position="27"/>
    </location>
</feature>
<name>A0A0M2GKL7_9ACTN</name>
<organism evidence="2 3">
    <name type="scientific">Streptomyces variegatus</name>
    <dbReference type="NCBI Taxonomy" id="284040"/>
    <lineage>
        <taxon>Bacteria</taxon>
        <taxon>Bacillati</taxon>
        <taxon>Actinomycetota</taxon>
        <taxon>Actinomycetes</taxon>
        <taxon>Kitasatosporales</taxon>
        <taxon>Streptomycetaceae</taxon>
        <taxon>Streptomyces</taxon>
    </lineage>
</organism>
<gene>
    <name evidence="2" type="ORF">UK15_18495</name>
</gene>
<comment type="caution">
    <text evidence="2">The sequence shown here is derived from an EMBL/GenBank/DDBJ whole genome shotgun (WGS) entry which is preliminary data.</text>
</comment>
<evidence type="ECO:0000313" key="3">
    <source>
        <dbReference type="Proteomes" id="UP000034786"/>
    </source>
</evidence>
<sequence length="110" mass="11225">MIRRKKMVAAGLATTVSAVALSVGAMAAPASAAGSVDCRGAVHGVDTDRGIASCTNNSDRTIRFRAEVVCGQALDVSGDWVTLNPGQYGQSSATCAWYSTGVGSVGWTIE</sequence>
<reference evidence="3" key="1">
    <citation type="submission" date="2015-02" db="EMBL/GenBank/DDBJ databases">
        <authorList>
            <person name="Ju K.-S."/>
            <person name="Doroghazi J.R."/>
            <person name="Metcalf W."/>
        </authorList>
    </citation>
    <scope>NUCLEOTIDE SEQUENCE [LARGE SCALE GENOMIC DNA]</scope>
    <source>
        <strain evidence="3">NRRL B-16380</strain>
    </source>
</reference>
<proteinExistence type="predicted"/>
<keyword evidence="1" id="KW-0732">Signal</keyword>
<dbReference type="PATRIC" id="fig|284040.3.peg.1518"/>
<evidence type="ECO:0008006" key="4">
    <source>
        <dbReference type="Google" id="ProtNLM"/>
    </source>
</evidence>
<dbReference type="Proteomes" id="UP000034786">
    <property type="component" value="Unassembled WGS sequence"/>
</dbReference>
<keyword evidence="3" id="KW-1185">Reference proteome</keyword>